<sequence length="302" mass="30928">MIKTKLAKAVSMAVAGVALSAGASTASAHVMYNTFTTTAASATDGWNYTFDGPDVDTIATGPESGGYQGTQVPWLGTAGGALPFGYTGRAHLNWAAAIHGPGTLEVSAADALADYGVAAEIDTGAGAWKDNGLDANGVPTATGPTGWKHQIDMGLIKSDISTVLRLNLTSLGTINGNFGVTVFKGMDTTNSVAYSHHGSWNNTGKPENTSNPFYNTGVGSGMEYLTHDASVDAVNYLEFFAEAGQVYTIALGGNGVGRWNANVSGYELSIAAVPVPGAVWLFGSAMVGMIGFGSRRKSAVAA</sequence>
<keyword evidence="3" id="KW-1185">Reference proteome</keyword>
<proteinExistence type="predicted"/>
<reference evidence="2 3" key="1">
    <citation type="submission" date="2020-09" db="EMBL/GenBank/DDBJ databases">
        <title>Methylomonas albis sp. nov. and Methylomonas fluvii sp. nov.: Two cold-adapted methanotrophs from the River Elbe and an amended description of Methylovulum psychrotolerans strain Eb1.</title>
        <authorList>
            <person name="Bussmann I.K."/>
            <person name="Klings K.-W."/>
            <person name="Warnstedt J."/>
            <person name="Hoppert M."/>
            <person name="Saborowski A."/>
            <person name="Horn F."/>
            <person name="Liebner S."/>
        </authorList>
    </citation>
    <scope>NUCLEOTIDE SEQUENCE [LARGE SCALE GENOMIC DNA]</scope>
    <source>
        <strain evidence="2 3">EbB</strain>
    </source>
</reference>
<dbReference type="RefSeq" id="WP_192394086.1">
    <property type="nucleotide sequence ID" value="NZ_CAJHIU010000002.1"/>
</dbReference>
<feature type="chain" id="PRO_5046265399" description="PEP-CTERM sorting domain-containing protein" evidence="1">
    <location>
        <begin position="29"/>
        <end position="302"/>
    </location>
</feature>
<gene>
    <name evidence="2" type="ORF">EBB_12050</name>
</gene>
<evidence type="ECO:0000313" key="3">
    <source>
        <dbReference type="Proteomes" id="UP000641152"/>
    </source>
</evidence>
<dbReference type="Proteomes" id="UP000641152">
    <property type="component" value="Unassembled WGS sequence"/>
</dbReference>
<evidence type="ECO:0000256" key="1">
    <source>
        <dbReference type="SAM" id="SignalP"/>
    </source>
</evidence>
<keyword evidence="1" id="KW-0732">Signal</keyword>
<feature type="signal peptide" evidence="1">
    <location>
        <begin position="1"/>
        <end position="28"/>
    </location>
</feature>
<evidence type="ECO:0000313" key="2">
    <source>
        <dbReference type="EMBL" id="MBD9361250.1"/>
    </source>
</evidence>
<name>A0ABR9DDT1_9GAMM</name>
<dbReference type="EMBL" id="JACXST010000002">
    <property type="protein sequence ID" value="MBD9361250.1"/>
    <property type="molecule type" value="Genomic_DNA"/>
</dbReference>
<accession>A0ABR9DDT1</accession>
<evidence type="ECO:0008006" key="4">
    <source>
        <dbReference type="Google" id="ProtNLM"/>
    </source>
</evidence>
<protein>
    <recommendedName>
        <fullName evidence="4">PEP-CTERM sorting domain-containing protein</fullName>
    </recommendedName>
</protein>
<comment type="caution">
    <text evidence="2">The sequence shown here is derived from an EMBL/GenBank/DDBJ whole genome shotgun (WGS) entry which is preliminary data.</text>
</comment>
<organism evidence="2 3">
    <name type="scientific">Methylomonas fluvii</name>
    <dbReference type="NCBI Taxonomy" id="1854564"/>
    <lineage>
        <taxon>Bacteria</taxon>
        <taxon>Pseudomonadati</taxon>
        <taxon>Pseudomonadota</taxon>
        <taxon>Gammaproteobacteria</taxon>
        <taxon>Methylococcales</taxon>
        <taxon>Methylococcaceae</taxon>
        <taxon>Methylomonas</taxon>
    </lineage>
</organism>